<evidence type="ECO:0000256" key="11">
    <source>
        <dbReference type="SAM" id="MobiDB-lite"/>
    </source>
</evidence>
<dbReference type="Proteomes" id="UP000710432">
    <property type="component" value="Unassembled WGS sequence"/>
</dbReference>
<dbReference type="Pfam" id="PF02485">
    <property type="entry name" value="Branch"/>
    <property type="match status" value="2"/>
</dbReference>
<keyword evidence="7 12" id="KW-1133">Transmembrane helix</keyword>
<evidence type="ECO:0000313" key="13">
    <source>
        <dbReference type="EMBL" id="KAH0513758.1"/>
    </source>
</evidence>
<evidence type="ECO:0000256" key="2">
    <source>
        <dbReference type="ARBA" id="ARBA00004922"/>
    </source>
</evidence>
<dbReference type="GO" id="GO:0000139">
    <property type="term" value="C:Golgi membrane"/>
    <property type="evidence" value="ECO:0007669"/>
    <property type="project" value="UniProtKB-SubCell"/>
</dbReference>
<evidence type="ECO:0000256" key="6">
    <source>
        <dbReference type="ARBA" id="ARBA00022968"/>
    </source>
</evidence>
<keyword evidence="9" id="KW-0325">Glycoprotein</keyword>
<evidence type="ECO:0000313" key="14">
    <source>
        <dbReference type="Proteomes" id="UP000710432"/>
    </source>
</evidence>
<evidence type="ECO:0000256" key="9">
    <source>
        <dbReference type="ARBA" id="ARBA00023180"/>
    </source>
</evidence>
<evidence type="ECO:0000256" key="12">
    <source>
        <dbReference type="SAM" id="Phobius"/>
    </source>
</evidence>
<evidence type="ECO:0000256" key="3">
    <source>
        <dbReference type="ARBA" id="ARBA00022676"/>
    </source>
</evidence>
<keyword evidence="3" id="KW-0328">Glycosyltransferase</keyword>
<feature type="transmembrane region" description="Helical" evidence="12">
    <location>
        <begin position="315"/>
        <end position="333"/>
    </location>
</feature>
<comment type="subcellular location">
    <subcellularLocation>
        <location evidence="1">Golgi apparatus membrane</location>
        <topology evidence="1">Single-pass type II membrane protein</topology>
    </subcellularLocation>
</comment>
<dbReference type="EMBL" id="JAATJU010021400">
    <property type="protein sequence ID" value="KAH0513758.1"/>
    <property type="molecule type" value="Genomic_DNA"/>
</dbReference>
<evidence type="ECO:0000256" key="1">
    <source>
        <dbReference type="ARBA" id="ARBA00004323"/>
    </source>
</evidence>
<dbReference type="GO" id="GO:0007179">
    <property type="term" value="P:transforming growth factor beta receptor signaling pathway"/>
    <property type="evidence" value="ECO:0007669"/>
    <property type="project" value="TreeGrafter"/>
</dbReference>
<keyword evidence="5 12" id="KW-0812">Transmembrane</keyword>
<evidence type="ECO:0000256" key="7">
    <source>
        <dbReference type="ARBA" id="ARBA00022989"/>
    </source>
</evidence>
<keyword evidence="6" id="KW-0735">Signal-anchor</keyword>
<reference evidence="13" key="1">
    <citation type="submission" date="2020-03" db="EMBL/GenBank/DDBJ databases">
        <title>Studies in the Genomics of Life Span.</title>
        <authorList>
            <person name="Glass D."/>
        </authorList>
    </citation>
    <scope>NUCLEOTIDE SEQUENCE</scope>
    <source>
        <strain evidence="13">LTLLF</strain>
        <tissue evidence="13">Muscle</tissue>
    </source>
</reference>
<evidence type="ECO:0000256" key="8">
    <source>
        <dbReference type="ARBA" id="ARBA00023136"/>
    </source>
</evidence>
<proteinExistence type="inferred from homology"/>
<sequence length="706" mass="80329">MGSWNYRRLFSLSVFVALMFVFIYNSKLWENNHLPRVIPNASVLAEVCFQIVSEENFYPAYSPWTTTLENFTCSQYRVQNHYITETLSEEEAGFPLAFIMTVHKDFDTFERLFRAIYMPQNVYCVHVDKKASETFKDAVQQLLSCFPNAFLASKTEAVVYAGFSRLQADLNCMEDLVASKVPWKFVLNTCGQDFPLKTNREIVQYLKGFIGKNLTPGVLPPAHAIGRTKYIHQEQLNAKNPYVRFTPKLKTPAPHNMTIYFGTAYVALTREFANFVLKDQRSLNLLSWSKDTYSPDEHFWVTLNRIPGMPLSLRYLFVVSVTTVIVFIVLYVLSFGGHQSYQKLNVSDSVMLSQVCTSFINGKTPFPWRNKLMIHEKPSCTDYVTQSHYITAPLSQEEVEFPLAYVMVIHHNFDTFARLFRAIFMPQNIYCIHVDEKATPEFKGAVEQLVSCFPNAFMASKMEPVVYGGISRLQADLNCIKDLSTSEVPWKYAINTCGQDFPLKTNKEIVQYLKGLKGQNLTPGVLPPAHAIGRTKYVHREHLSKELSYVIRTTALKPPPPHNLTIYFGSAYVALSREFANFVLHDPRAVDLLHWSKDTFSPDEHFWVTLNRIPGAEGDSSSAEQLPMEEAREAHASGLSTPILHETRFRVPEFHPCRLGSLPLPLTLTYGDLALSGTQASETESTRTESPLFQLQPCHLPSVTFA</sequence>
<evidence type="ECO:0000256" key="10">
    <source>
        <dbReference type="ARBA" id="ARBA00038150"/>
    </source>
</evidence>
<dbReference type="GO" id="GO:0008375">
    <property type="term" value="F:acetylglucosaminyltransferase activity"/>
    <property type="evidence" value="ECO:0007669"/>
    <property type="project" value="TreeGrafter"/>
</dbReference>
<keyword evidence="4" id="KW-0808">Transferase</keyword>
<feature type="transmembrane region" description="Helical" evidence="12">
    <location>
        <begin position="6"/>
        <end position="24"/>
    </location>
</feature>
<name>A0A8J6KW99_MICOH</name>
<protein>
    <submittedName>
        <fullName evidence="13">N-acetyllactosaminide beta-1,6-N-acetylglucosaminyl-transferase</fullName>
    </submittedName>
</protein>
<dbReference type="InterPro" id="IPR003406">
    <property type="entry name" value="Glyco_trans_14"/>
</dbReference>
<dbReference type="PANTHER" id="PTHR19297:SF183">
    <property type="entry name" value="N-ACETYLLACTOSAMINIDE BETA-1,6-N-ACETYLGLUCOSAMINYL-TRANSFERASE"/>
    <property type="match status" value="1"/>
</dbReference>
<dbReference type="AlphaFoldDB" id="A0A8J6KW99"/>
<comment type="pathway">
    <text evidence="2">Protein modification; protein glycosylation.</text>
</comment>
<dbReference type="PANTHER" id="PTHR19297">
    <property type="entry name" value="GLYCOSYLTRANSFERASE 14 FAMILY MEMBER"/>
    <property type="match status" value="1"/>
</dbReference>
<comment type="similarity">
    <text evidence="10">Belongs to the glycosyltransferase 14 family.</text>
</comment>
<accession>A0A8J6KW99</accession>
<gene>
    <name evidence="13" type="ORF">LTLLF_137280</name>
</gene>
<evidence type="ECO:0000256" key="4">
    <source>
        <dbReference type="ARBA" id="ARBA00022679"/>
    </source>
</evidence>
<evidence type="ECO:0000256" key="5">
    <source>
        <dbReference type="ARBA" id="ARBA00022692"/>
    </source>
</evidence>
<comment type="caution">
    <text evidence="13">The sequence shown here is derived from an EMBL/GenBank/DDBJ whole genome shotgun (WGS) entry which is preliminary data.</text>
</comment>
<feature type="region of interest" description="Disordered" evidence="11">
    <location>
        <begin position="618"/>
        <end position="637"/>
    </location>
</feature>
<organism evidence="13 14">
    <name type="scientific">Microtus ochrogaster</name>
    <name type="common">Prairie vole</name>
    <dbReference type="NCBI Taxonomy" id="79684"/>
    <lineage>
        <taxon>Eukaryota</taxon>
        <taxon>Metazoa</taxon>
        <taxon>Chordata</taxon>
        <taxon>Craniata</taxon>
        <taxon>Vertebrata</taxon>
        <taxon>Euteleostomi</taxon>
        <taxon>Mammalia</taxon>
        <taxon>Eutheria</taxon>
        <taxon>Euarchontoglires</taxon>
        <taxon>Glires</taxon>
        <taxon>Rodentia</taxon>
        <taxon>Myomorpha</taxon>
        <taxon>Muroidea</taxon>
        <taxon>Cricetidae</taxon>
        <taxon>Arvicolinae</taxon>
        <taxon>Microtus</taxon>
    </lineage>
</organism>
<keyword evidence="8 12" id="KW-0472">Membrane</keyword>